<evidence type="ECO:0000313" key="7">
    <source>
        <dbReference type="Proteomes" id="UP001549291"/>
    </source>
</evidence>
<evidence type="ECO:0000256" key="3">
    <source>
        <dbReference type="ARBA" id="ARBA00023163"/>
    </source>
</evidence>
<name>A0ABV2RL26_BRAJP</name>
<dbReference type="SUPFAM" id="SSF46785">
    <property type="entry name" value="Winged helix' DNA-binding domain"/>
    <property type="match status" value="1"/>
</dbReference>
<dbReference type="InterPro" id="IPR000595">
    <property type="entry name" value="cNMP-bd_dom"/>
</dbReference>
<dbReference type="InterPro" id="IPR050397">
    <property type="entry name" value="Env_Response_Regulators"/>
</dbReference>
<dbReference type="SMART" id="SM00419">
    <property type="entry name" value="HTH_CRP"/>
    <property type="match status" value="1"/>
</dbReference>
<comment type="caution">
    <text evidence="6">The sequence shown here is derived from an EMBL/GenBank/DDBJ whole genome shotgun (WGS) entry which is preliminary data.</text>
</comment>
<dbReference type="InterPro" id="IPR036390">
    <property type="entry name" value="WH_DNA-bd_sf"/>
</dbReference>
<keyword evidence="7" id="KW-1185">Reference proteome</keyword>
<dbReference type="CDD" id="cd00038">
    <property type="entry name" value="CAP_ED"/>
    <property type="match status" value="1"/>
</dbReference>
<evidence type="ECO:0000259" key="4">
    <source>
        <dbReference type="PROSITE" id="PS50042"/>
    </source>
</evidence>
<dbReference type="Gene3D" id="1.10.10.10">
    <property type="entry name" value="Winged helix-like DNA-binding domain superfamily/Winged helix DNA-binding domain"/>
    <property type="match status" value="1"/>
</dbReference>
<dbReference type="InterPro" id="IPR036388">
    <property type="entry name" value="WH-like_DNA-bd_sf"/>
</dbReference>
<protein>
    <submittedName>
        <fullName evidence="6">CRP-like cAMP-binding protein</fullName>
    </submittedName>
</protein>
<keyword evidence="1" id="KW-0805">Transcription regulation</keyword>
<proteinExistence type="predicted"/>
<gene>
    <name evidence="6" type="ORF">ABIF63_001742</name>
</gene>
<organism evidence="6 7">
    <name type="scientific">Bradyrhizobium japonicum</name>
    <dbReference type="NCBI Taxonomy" id="375"/>
    <lineage>
        <taxon>Bacteria</taxon>
        <taxon>Pseudomonadati</taxon>
        <taxon>Pseudomonadota</taxon>
        <taxon>Alphaproteobacteria</taxon>
        <taxon>Hyphomicrobiales</taxon>
        <taxon>Nitrobacteraceae</taxon>
        <taxon>Bradyrhizobium</taxon>
    </lineage>
</organism>
<evidence type="ECO:0000256" key="1">
    <source>
        <dbReference type="ARBA" id="ARBA00023015"/>
    </source>
</evidence>
<dbReference type="SUPFAM" id="SSF51206">
    <property type="entry name" value="cAMP-binding domain-like"/>
    <property type="match status" value="1"/>
</dbReference>
<dbReference type="InterPro" id="IPR018490">
    <property type="entry name" value="cNMP-bd_dom_sf"/>
</dbReference>
<evidence type="ECO:0000313" key="6">
    <source>
        <dbReference type="EMBL" id="MET4717636.1"/>
    </source>
</evidence>
<evidence type="ECO:0000259" key="5">
    <source>
        <dbReference type="PROSITE" id="PS51063"/>
    </source>
</evidence>
<dbReference type="PANTHER" id="PTHR24567">
    <property type="entry name" value="CRP FAMILY TRANSCRIPTIONAL REGULATORY PROTEIN"/>
    <property type="match status" value="1"/>
</dbReference>
<dbReference type="PANTHER" id="PTHR24567:SF68">
    <property type="entry name" value="DNA-BINDING TRANSCRIPTIONAL DUAL REGULATOR CRP"/>
    <property type="match status" value="1"/>
</dbReference>
<dbReference type="InterPro" id="IPR012318">
    <property type="entry name" value="HTH_CRP"/>
</dbReference>
<feature type="domain" description="Cyclic nucleotide-binding" evidence="4">
    <location>
        <begin position="37"/>
        <end position="94"/>
    </location>
</feature>
<sequence length="244" mass="26950">MPLTPFMTKLSSRMTLPMSDQHALFRAASAPRHALKGECLIEEGAKLSSLLILCSGMARAVRTFSDGNQQIVSVFVDGDTLNAGEIVFRQSRKAVYALTAAIYLSIPLRELNSLMDSSPAIARALWLETAAQAAIQQEWMVWLGQRAAQTRLAHFLCEVSHRLQLSGRDAHATCEFPLTQRDLADTLGLSSVHINRTLQTLRSQGLIELTRSQLTILDKEGLYAMGEFDPEYLDGLKFVDEGAN</sequence>
<dbReference type="Pfam" id="PF13545">
    <property type="entry name" value="HTH_Crp_2"/>
    <property type="match status" value="1"/>
</dbReference>
<dbReference type="PROSITE" id="PS51063">
    <property type="entry name" value="HTH_CRP_2"/>
    <property type="match status" value="1"/>
</dbReference>
<dbReference type="Proteomes" id="UP001549291">
    <property type="component" value="Unassembled WGS sequence"/>
</dbReference>
<keyword evidence="3" id="KW-0804">Transcription</keyword>
<dbReference type="Pfam" id="PF00027">
    <property type="entry name" value="cNMP_binding"/>
    <property type="match status" value="1"/>
</dbReference>
<dbReference type="SMART" id="SM00100">
    <property type="entry name" value="cNMP"/>
    <property type="match status" value="1"/>
</dbReference>
<accession>A0ABV2RL26</accession>
<feature type="domain" description="HTH crp-type" evidence="5">
    <location>
        <begin position="146"/>
        <end position="220"/>
    </location>
</feature>
<keyword evidence="2" id="KW-0238">DNA-binding</keyword>
<dbReference type="PROSITE" id="PS50042">
    <property type="entry name" value="CNMP_BINDING_3"/>
    <property type="match status" value="1"/>
</dbReference>
<reference evidence="6 7" key="1">
    <citation type="submission" date="2024-06" db="EMBL/GenBank/DDBJ databases">
        <title>Genomic Encyclopedia of Type Strains, Phase V (KMG-V): Genome sequencing to study the core and pangenomes of soil and plant-associated prokaryotes.</title>
        <authorList>
            <person name="Whitman W."/>
        </authorList>
    </citation>
    <scope>NUCLEOTIDE SEQUENCE [LARGE SCALE GENOMIC DNA]</scope>
    <source>
        <strain evidence="6 7">USDA 160</strain>
    </source>
</reference>
<dbReference type="InterPro" id="IPR014710">
    <property type="entry name" value="RmlC-like_jellyroll"/>
</dbReference>
<dbReference type="EMBL" id="JBEPTQ010000002">
    <property type="protein sequence ID" value="MET4717636.1"/>
    <property type="molecule type" value="Genomic_DNA"/>
</dbReference>
<evidence type="ECO:0000256" key="2">
    <source>
        <dbReference type="ARBA" id="ARBA00023125"/>
    </source>
</evidence>
<dbReference type="Gene3D" id="2.60.120.10">
    <property type="entry name" value="Jelly Rolls"/>
    <property type="match status" value="1"/>
</dbReference>